<keyword evidence="1 6" id="KW-0963">Cytoplasm</keyword>
<evidence type="ECO:0000256" key="2">
    <source>
        <dbReference type="ARBA" id="ARBA00022552"/>
    </source>
</evidence>
<dbReference type="SUPFAM" id="SSF53335">
    <property type="entry name" value="S-adenosyl-L-methionine-dependent methyltransferases"/>
    <property type="match status" value="1"/>
</dbReference>
<keyword evidence="4 6" id="KW-0808">Transferase</keyword>
<dbReference type="HAMAP" id="MF_00074">
    <property type="entry name" value="16SrRNA_methyltr_G"/>
    <property type="match status" value="1"/>
</dbReference>
<comment type="function">
    <text evidence="6">Specifically methylates the N7 position of guanine in position 527 of 16S rRNA.</text>
</comment>
<name>A0A1J0WLA0_9RHOB</name>
<dbReference type="KEGG" id="suam:BOO69_18010"/>
<evidence type="ECO:0000256" key="1">
    <source>
        <dbReference type="ARBA" id="ARBA00022490"/>
    </source>
</evidence>
<dbReference type="PANTHER" id="PTHR31760">
    <property type="entry name" value="S-ADENOSYL-L-METHIONINE-DEPENDENT METHYLTRANSFERASES SUPERFAMILY PROTEIN"/>
    <property type="match status" value="1"/>
</dbReference>
<dbReference type="EC" id="2.1.1.170" evidence="6"/>
<dbReference type="Pfam" id="PF02527">
    <property type="entry name" value="GidB"/>
    <property type="match status" value="1"/>
</dbReference>
<comment type="similarity">
    <text evidence="6">Belongs to the methyltransferase superfamily. RNA methyltransferase RsmG family.</text>
</comment>
<feature type="binding site" evidence="6">
    <location>
        <begin position="120"/>
        <end position="121"/>
    </location>
    <ligand>
        <name>S-adenosyl-L-methionine</name>
        <dbReference type="ChEBI" id="CHEBI:59789"/>
    </ligand>
</feature>
<evidence type="ECO:0000256" key="5">
    <source>
        <dbReference type="ARBA" id="ARBA00022691"/>
    </source>
</evidence>
<dbReference type="PANTHER" id="PTHR31760:SF0">
    <property type="entry name" value="S-ADENOSYL-L-METHIONINE-DEPENDENT METHYLTRANSFERASES SUPERFAMILY PROTEIN"/>
    <property type="match status" value="1"/>
</dbReference>
<gene>
    <name evidence="6" type="primary">rsmG</name>
    <name evidence="7" type="ORF">BOO69_18010</name>
</gene>
<dbReference type="EMBL" id="CP018076">
    <property type="protein sequence ID" value="APE45095.1"/>
    <property type="molecule type" value="Genomic_DNA"/>
</dbReference>
<organism evidence="7 8">
    <name type="scientific">Sulfitobacter alexandrii</name>
    <dbReference type="NCBI Taxonomy" id="1917485"/>
    <lineage>
        <taxon>Bacteria</taxon>
        <taxon>Pseudomonadati</taxon>
        <taxon>Pseudomonadota</taxon>
        <taxon>Alphaproteobacteria</taxon>
        <taxon>Rhodobacterales</taxon>
        <taxon>Roseobacteraceae</taxon>
        <taxon>Sulfitobacter</taxon>
    </lineage>
</organism>
<evidence type="ECO:0000256" key="6">
    <source>
        <dbReference type="HAMAP-Rule" id="MF_00074"/>
    </source>
</evidence>
<evidence type="ECO:0000313" key="7">
    <source>
        <dbReference type="EMBL" id="APE45095.1"/>
    </source>
</evidence>
<comment type="caution">
    <text evidence="6">Lacks conserved residue(s) required for the propagation of feature annotation.</text>
</comment>
<dbReference type="NCBIfam" id="TIGR00138">
    <property type="entry name" value="rsmG_gidB"/>
    <property type="match status" value="1"/>
</dbReference>
<keyword evidence="2 6" id="KW-0698">rRNA processing</keyword>
<dbReference type="GO" id="GO:0005829">
    <property type="term" value="C:cytosol"/>
    <property type="evidence" value="ECO:0007669"/>
    <property type="project" value="TreeGrafter"/>
</dbReference>
<evidence type="ECO:0000256" key="4">
    <source>
        <dbReference type="ARBA" id="ARBA00022679"/>
    </source>
</evidence>
<dbReference type="InterPro" id="IPR029063">
    <property type="entry name" value="SAM-dependent_MTases_sf"/>
</dbReference>
<feature type="binding site" evidence="6">
    <location>
        <position position="134"/>
    </location>
    <ligand>
        <name>S-adenosyl-L-methionine</name>
        <dbReference type="ChEBI" id="CHEBI:59789"/>
    </ligand>
</feature>
<sequence>MQFDHQDVSRETSDRLETFAQLVRKWTAKINLISRNTVGEIWDRHIRDSMQLLDLAPDFDHWADLGSGGGFPGVVIAILAKEGSARPKFTLVESDLRKAAFLRTAVRELDLDATVLAERIENLSPLNANVLSARALADLTTLVSFADVHLAPTGTAIFPKGRNWREEHRKAQEAWSYSLSPVDSRTDEDAAILIIKDIKRV</sequence>
<keyword evidence="8" id="KW-1185">Reference proteome</keyword>
<feature type="binding site" evidence="6">
    <location>
        <position position="66"/>
    </location>
    <ligand>
        <name>S-adenosyl-L-methionine</name>
        <dbReference type="ChEBI" id="CHEBI:59789"/>
    </ligand>
</feature>
<reference evidence="7 8" key="1">
    <citation type="submission" date="2016-11" db="EMBL/GenBank/DDBJ databases">
        <title>Complete genome sequence of Sulfitobacter sp. AM1-D1, a toxic bacteria associated with marine dinoflagellate Alexandrium minutum in East China Sea.</title>
        <authorList>
            <person name="Yang Q."/>
            <person name="Zhang X."/>
            <person name="Tian X."/>
        </authorList>
    </citation>
    <scope>NUCLEOTIDE SEQUENCE [LARGE SCALE GENOMIC DNA]</scope>
    <source>
        <strain evidence="7 8">AM1-D1</strain>
    </source>
</reference>
<dbReference type="AlphaFoldDB" id="A0A1J0WLA0"/>
<keyword evidence="5 6" id="KW-0949">S-adenosyl-L-methionine</keyword>
<evidence type="ECO:0000313" key="8">
    <source>
        <dbReference type="Proteomes" id="UP000181897"/>
    </source>
</evidence>
<comment type="subcellular location">
    <subcellularLocation>
        <location evidence="6">Cytoplasm</location>
    </subcellularLocation>
</comment>
<keyword evidence="3 6" id="KW-0489">Methyltransferase</keyword>
<comment type="catalytic activity">
    <reaction evidence="6">
        <text>guanosine(527) in 16S rRNA + S-adenosyl-L-methionine = N(7)-methylguanosine(527) in 16S rRNA + S-adenosyl-L-homocysteine</text>
        <dbReference type="Rhea" id="RHEA:42732"/>
        <dbReference type="Rhea" id="RHEA-COMP:10209"/>
        <dbReference type="Rhea" id="RHEA-COMP:10210"/>
        <dbReference type="ChEBI" id="CHEBI:57856"/>
        <dbReference type="ChEBI" id="CHEBI:59789"/>
        <dbReference type="ChEBI" id="CHEBI:74269"/>
        <dbReference type="ChEBI" id="CHEBI:74480"/>
        <dbReference type="EC" id="2.1.1.170"/>
    </reaction>
</comment>
<dbReference type="Proteomes" id="UP000181897">
    <property type="component" value="Chromosome"/>
</dbReference>
<dbReference type="STRING" id="1917485.BOO69_18010"/>
<accession>A0A1J0WLA0</accession>
<dbReference type="InterPro" id="IPR003682">
    <property type="entry name" value="rRNA_ssu_MeTfrase_G"/>
</dbReference>
<evidence type="ECO:0000256" key="3">
    <source>
        <dbReference type="ARBA" id="ARBA00022603"/>
    </source>
</evidence>
<dbReference type="Gene3D" id="3.40.50.150">
    <property type="entry name" value="Vaccinia Virus protein VP39"/>
    <property type="match status" value="1"/>
</dbReference>
<dbReference type="GO" id="GO:0070043">
    <property type="term" value="F:rRNA (guanine-N7-)-methyltransferase activity"/>
    <property type="evidence" value="ECO:0007669"/>
    <property type="project" value="UniProtKB-UniRule"/>
</dbReference>
<dbReference type="PIRSF" id="PIRSF003078">
    <property type="entry name" value="GidB"/>
    <property type="match status" value="1"/>
</dbReference>
<proteinExistence type="inferred from homology"/>
<dbReference type="OrthoDB" id="9808773at2"/>
<dbReference type="RefSeq" id="WP_071973441.1">
    <property type="nucleotide sequence ID" value="NZ_CP018076.1"/>
</dbReference>
<feature type="binding site" evidence="6">
    <location>
        <position position="71"/>
    </location>
    <ligand>
        <name>S-adenosyl-L-methionine</name>
        <dbReference type="ChEBI" id="CHEBI:59789"/>
    </ligand>
</feature>
<protein>
    <recommendedName>
        <fullName evidence="6">Ribosomal RNA small subunit methyltransferase G</fullName>
        <ecNumber evidence="6">2.1.1.170</ecNumber>
    </recommendedName>
    <alternativeName>
        <fullName evidence="6">16S rRNA 7-methylguanosine methyltransferase</fullName>
        <shortName evidence="6">16S rRNA m7G methyltransferase</shortName>
    </alternativeName>
</protein>